<dbReference type="SUPFAM" id="SSF50346">
    <property type="entry name" value="PRC-barrel domain"/>
    <property type="match status" value="1"/>
</dbReference>
<dbReference type="InterPro" id="IPR011033">
    <property type="entry name" value="PRC_barrel-like_sf"/>
</dbReference>
<evidence type="ECO:0000259" key="2">
    <source>
        <dbReference type="Pfam" id="PF05239"/>
    </source>
</evidence>
<dbReference type="Pfam" id="PF05239">
    <property type="entry name" value="PRC"/>
    <property type="match status" value="1"/>
</dbReference>
<feature type="domain" description="PRC-barrel" evidence="2">
    <location>
        <begin position="26"/>
        <end position="101"/>
    </location>
</feature>
<dbReference type="PANTHER" id="PTHR36505:SF1">
    <property type="entry name" value="BLR1072 PROTEIN"/>
    <property type="match status" value="1"/>
</dbReference>
<dbReference type="PANTHER" id="PTHR36505">
    <property type="entry name" value="BLR1072 PROTEIN"/>
    <property type="match status" value="1"/>
</dbReference>
<gene>
    <name evidence="3" type="ORF">GM658_12200</name>
</gene>
<evidence type="ECO:0000256" key="1">
    <source>
        <dbReference type="SAM" id="MobiDB-lite"/>
    </source>
</evidence>
<feature type="region of interest" description="Disordered" evidence="1">
    <location>
        <begin position="139"/>
        <end position="176"/>
    </location>
</feature>
<accession>A0A6L6QHI1</accession>
<dbReference type="AlphaFoldDB" id="A0A6L6QHI1"/>
<sequence length="176" mass="19096">MSYLDRDKFGIYRDRDDNDGPGPRLMGADTLMGEDVYNRQEEDLGDIKEIMLDMQTGQIAYAVLSFGGVLGMGDKLFAVPWQALQLDTVNKRFVLDCTKERLENAPGFDKDRWPDMASPEFSTQIHDFYGTTATGMRTSTGSVMGSGTSTMQSGSTSGSSYSGGSTGSSSGNKGNY</sequence>
<name>A0A6L6QHI1_9BURK</name>
<dbReference type="Gene3D" id="2.30.30.240">
    <property type="entry name" value="PRC-barrel domain"/>
    <property type="match status" value="1"/>
</dbReference>
<organism evidence="3 4">
    <name type="scientific">Massilia eburnea</name>
    <dbReference type="NCBI Taxonomy" id="1776165"/>
    <lineage>
        <taxon>Bacteria</taxon>
        <taxon>Pseudomonadati</taxon>
        <taxon>Pseudomonadota</taxon>
        <taxon>Betaproteobacteria</taxon>
        <taxon>Burkholderiales</taxon>
        <taxon>Oxalobacteraceae</taxon>
        <taxon>Telluria group</taxon>
        <taxon>Massilia</taxon>
    </lineage>
</organism>
<comment type="caution">
    <text evidence="3">The sequence shown here is derived from an EMBL/GenBank/DDBJ whole genome shotgun (WGS) entry which is preliminary data.</text>
</comment>
<evidence type="ECO:0000313" key="4">
    <source>
        <dbReference type="Proteomes" id="UP000472320"/>
    </source>
</evidence>
<dbReference type="EMBL" id="WNKX01000008">
    <property type="protein sequence ID" value="MTW11357.1"/>
    <property type="molecule type" value="Genomic_DNA"/>
</dbReference>
<dbReference type="InterPro" id="IPR027275">
    <property type="entry name" value="PRC-brl_dom"/>
</dbReference>
<protein>
    <submittedName>
        <fullName evidence="3">PRC-barrel domain containing protein</fullName>
    </submittedName>
</protein>
<dbReference type="Proteomes" id="UP000472320">
    <property type="component" value="Unassembled WGS sequence"/>
</dbReference>
<keyword evidence="4" id="KW-1185">Reference proteome</keyword>
<dbReference type="OrthoDB" id="286778at2"/>
<reference evidence="3 4" key="1">
    <citation type="submission" date="2019-11" db="EMBL/GenBank/DDBJ databases">
        <title>Type strains purchased from KCTC, JCM and DSMZ.</title>
        <authorList>
            <person name="Lu H."/>
        </authorList>
    </citation>
    <scope>NUCLEOTIDE SEQUENCE [LARGE SCALE GENOMIC DNA]</scope>
    <source>
        <strain evidence="3 4">JCM 31587</strain>
    </source>
</reference>
<dbReference type="RefSeq" id="WP_155454321.1">
    <property type="nucleotide sequence ID" value="NZ_WNKX01000008.1"/>
</dbReference>
<evidence type="ECO:0000313" key="3">
    <source>
        <dbReference type="EMBL" id="MTW11357.1"/>
    </source>
</evidence>
<proteinExistence type="predicted"/>